<evidence type="ECO:0000313" key="2">
    <source>
        <dbReference type="EMBL" id="ALC38479.1"/>
    </source>
</evidence>
<keyword evidence="3" id="KW-1185">Reference proteome</keyword>
<sequence length="771" mass="86142">MSGLEKYQDNPAWRENLLKHLLTARPPVKTKPPKEIMEQRSSLGIVLDFEALMKARKEEIGAAAKQTESEATASTTSSSFATIQNYRETIYETRDDGIYDESNESFDALERMCNKTASDPDSTLFHYLHSDEKEQVLAMAKEHSAREDKSGMEMNSLRRLLDDLSFTDQLDQESPLKGIECTQLEDVEAPSRFWDMDNTINANESGMASAKKTSPVKMVGLLRPSTIIEANEIDLTGALSDKSESTTSNSFKTAATLKTAMSTDTLASGSSCYETAADNSLASSTKDSATATTLNVDDLFYAAIGKTKTHGMTTKEHEELMCDLQESLMDIASARPNQSLVSEFVDETIIELSSSSDEEDEHENVQEVIKLEESFEDNENNLMHFKDTMEQNEPECEQDPIKLEQSVEDKENKSMHFNDTMEQSEPECEQDPIKLEQSVEDKENKSMHFNDTMEEMEYMIQKGLEYMKANIKPTTSKPTTPKLTTPKPTTPKPTTPKPTNLKPATPKLATYSPNISKQSTFILSPKKPKPTPTSTPTASPMRHCYNNSSSSIGKSSNYSSGKKKLPTTPNTPRYALNMESEKPRIFKQPSSIPMRRAVLKLNNQFDNIVSPIRAYTHKSGTAPLMSMFRPTGNCNEVFSDLEHSELELESRLHQIKHGQAQAKYAGAANPLKKNLENLMPNMPLLPKKAYISSELKEIVDKRTPMPMPSVPQIQKYLNSAMEPSVMRHEGKIKLPGNTVSHIPRRPNQSLADLSLASGDVSLYTIKDAQKF</sequence>
<reference evidence="2 3" key="1">
    <citation type="submission" date="2015-08" db="EMBL/GenBank/DDBJ databases">
        <title>Ancestral chromatin configuration constrains chromatin evolution on differentiating sex chromosomes in Drosophila.</title>
        <authorList>
            <person name="Zhou Q."/>
            <person name="Bachtrog D."/>
        </authorList>
    </citation>
    <scope>NUCLEOTIDE SEQUENCE [LARGE SCALE GENOMIC DNA]</scope>
    <source>
        <tissue evidence="2">Whole larvae</tissue>
    </source>
</reference>
<feature type="compositionally biased region" description="Low complexity" evidence="1">
    <location>
        <begin position="532"/>
        <end position="560"/>
    </location>
</feature>
<evidence type="ECO:0000313" key="3">
    <source>
        <dbReference type="Proteomes" id="UP000494163"/>
    </source>
</evidence>
<dbReference type="Proteomes" id="UP000494163">
    <property type="component" value="Chromosome 2L"/>
</dbReference>
<feature type="compositionally biased region" description="Polar residues" evidence="1">
    <location>
        <begin position="511"/>
        <end position="522"/>
    </location>
</feature>
<dbReference type="OMA" id="NTEEWRQ"/>
<protein>
    <submittedName>
        <fullName evidence="2">Sip2</fullName>
    </submittedName>
</protein>
<feature type="region of interest" description="Disordered" evidence="1">
    <location>
        <begin position="472"/>
        <end position="575"/>
    </location>
</feature>
<proteinExistence type="predicted"/>
<name>A0A0M3QT92_DROBS</name>
<dbReference type="EMBL" id="CP012523">
    <property type="protein sequence ID" value="ALC38479.1"/>
    <property type="molecule type" value="Genomic_DNA"/>
</dbReference>
<feature type="compositionally biased region" description="Low complexity" evidence="1">
    <location>
        <begin position="472"/>
        <end position="487"/>
    </location>
</feature>
<feature type="compositionally biased region" description="Low complexity" evidence="1">
    <location>
        <begin position="497"/>
        <end position="508"/>
    </location>
</feature>
<dbReference type="OrthoDB" id="69711at2759"/>
<evidence type="ECO:0000256" key="1">
    <source>
        <dbReference type="SAM" id="MobiDB-lite"/>
    </source>
</evidence>
<organism evidence="2 3">
    <name type="scientific">Drosophila busckii</name>
    <name type="common">Fruit fly</name>
    <dbReference type="NCBI Taxonomy" id="30019"/>
    <lineage>
        <taxon>Eukaryota</taxon>
        <taxon>Metazoa</taxon>
        <taxon>Ecdysozoa</taxon>
        <taxon>Arthropoda</taxon>
        <taxon>Hexapoda</taxon>
        <taxon>Insecta</taxon>
        <taxon>Pterygota</taxon>
        <taxon>Neoptera</taxon>
        <taxon>Endopterygota</taxon>
        <taxon>Diptera</taxon>
        <taxon>Brachycera</taxon>
        <taxon>Muscomorpha</taxon>
        <taxon>Ephydroidea</taxon>
        <taxon>Drosophilidae</taxon>
        <taxon>Drosophila</taxon>
    </lineage>
</organism>
<accession>A0A0M3QT92</accession>
<gene>
    <name evidence="2" type="ORF">Dbus_chr2Lg564</name>
</gene>
<dbReference type="AlphaFoldDB" id="A0A0M3QT92"/>